<dbReference type="InterPro" id="IPR009061">
    <property type="entry name" value="DNA-bd_dom_put_sf"/>
</dbReference>
<dbReference type="AlphaFoldDB" id="A0A382CB34"/>
<sequence>MDYQIKGVLEELRTIVQTKSGNRWMDINEVVHYTSLSESTIRRAVARGSLKVSHTTGKLLFKTEWLDKWLNG</sequence>
<dbReference type="Pfam" id="PF12728">
    <property type="entry name" value="HTH_17"/>
    <property type="match status" value="1"/>
</dbReference>
<dbReference type="InterPro" id="IPR041657">
    <property type="entry name" value="HTH_17"/>
</dbReference>
<evidence type="ECO:0000259" key="1">
    <source>
        <dbReference type="Pfam" id="PF12728"/>
    </source>
</evidence>
<proteinExistence type="predicted"/>
<evidence type="ECO:0000313" key="2">
    <source>
        <dbReference type="EMBL" id="SVB22473.1"/>
    </source>
</evidence>
<organism evidence="2">
    <name type="scientific">marine metagenome</name>
    <dbReference type="NCBI Taxonomy" id="408172"/>
    <lineage>
        <taxon>unclassified sequences</taxon>
        <taxon>metagenomes</taxon>
        <taxon>ecological metagenomes</taxon>
    </lineage>
</organism>
<dbReference type="EMBL" id="UINC01033339">
    <property type="protein sequence ID" value="SVB22473.1"/>
    <property type="molecule type" value="Genomic_DNA"/>
</dbReference>
<protein>
    <recommendedName>
        <fullName evidence="1">Helix-turn-helix domain-containing protein</fullName>
    </recommendedName>
</protein>
<gene>
    <name evidence="2" type="ORF">METZ01_LOCUS175327</name>
</gene>
<name>A0A382CB34_9ZZZZ</name>
<feature type="domain" description="Helix-turn-helix" evidence="1">
    <location>
        <begin position="24"/>
        <end position="71"/>
    </location>
</feature>
<reference evidence="2" key="1">
    <citation type="submission" date="2018-05" db="EMBL/GenBank/DDBJ databases">
        <authorList>
            <person name="Lanie J.A."/>
            <person name="Ng W.-L."/>
            <person name="Kazmierczak K.M."/>
            <person name="Andrzejewski T.M."/>
            <person name="Davidsen T.M."/>
            <person name="Wayne K.J."/>
            <person name="Tettelin H."/>
            <person name="Glass J.I."/>
            <person name="Rusch D."/>
            <person name="Podicherti R."/>
            <person name="Tsui H.-C.T."/>
            <person name="Winkler M.E."/>
        </authorList>
    </citation>
    <scope>NUCLEOTIDE SEQUENCE</scope>
</reference>
<dbReference type="SUPFAM" id="SSF46955">
    <property type="entry name" value="Putative DNA-binding domain"/>
    <property type="match status" value="1"/>
</dbReference>
<accession>A0A382CB34</accession>